<dbReference type="EMBL" id="JARJCW010000110">
    <property type="protein sequence ID" value="KAJ7193234.1"/>
    <property type="molecule type" value="Genomic_DNA"/>
</dbReference>
<accession>A0AAD6URH7</accession>
<feature type="domain" description="Myb/SANT-like" evidence="2">
    <location>
        <begin position="6"/>
        <end position="93"/>
    </location>
</feature>
<keyword evidence="4" id="KW-1185">Reference proteome</keyword>
<dbReference type="Proteomes" id="UP001219525">
    <property type="component" value="Unassembled WGS sequence"/>
</dbReference>
<evidence type="ECO:0000313" key="4">
    <source>
        <dbReference type="Proteomes" id="UP001219525"/>
    </source>
</evidence>
<feature type="compositionally biased region" description="Low complexity" evidence="1">
    <location>
        <begin position="149"/>
        <end position="158"/>
    </location>
</feature>
<gene>
    <name evidence="3" type="ORF">GGX14DRAFT_405672</name>
</gene>
<evidence type="ECO:0000256" key="1">
    <source>
        <dbReference type="SAM" id="MobiDB-lite"/>
    </source>
</evidence>
<organism evidence="3 4">
    <name type="scientific">Mycena pura</name>
    <dbReference type="NCBI Taxonomy" id="153505"/>
    <lineage>
        <taxon>Eukaryota</taxon>
        <taxon>Fungi</taxon>
        <taxon>Dikarya</taxon>
        <taxon>Basidiomycota</taxon>
        <taxon>Agaricomycotina</taxon>
        <taxon>Agaricomycetes</taxon>
        <taxon>Agaricomycetidae</taxon>
        <taxon>Agaricales</taxon>
        <taxon>Marasmiineae</taxon>
        <taxon>Mycenaceae</taxon>
        <taxon>Mycena</taxon>
    </lineage>
</organism>
<sequence length="347" mass="37789">MPSDKTWTKTQAEALLDALLDKKLTHQSGNGWKPSVWTDVISAVNAVDPASQKTSTQIQNKLKHLKGVYEDYQYVLGHTGTGWNDEAKHATNTAEYVEDFIRTHGDQYKRCFAKPCPYYDKLDELYDGAKSRATGEHVLLLGKKKKNLTSKTQASSKAKATKASKKTSANKENLDSDSDILNGGNGAYMAGPVTAEEGEGDGMKDVASDDELTVSPPKKKRARADSDDDDDAEKPTRRRSRFNSSGSTQRNADAGFAMAKSIEGLSNAISEPVVLKNDSSHIAQVVKILTAFPDLLPDDPAGVFYDAVTEAFGDNESKSCIFIATEDPVRRKGIIQGILRRANLVVA</sequence>
<name>A0AAD6URH7_9AGAR</name>
<reference evidence="3" key="1">
    <citation type="submission" date="2023-03" db="EMBL/GenBank/DDBJ databases">
        <title>Massive genome expansion in bonnet fungi (Mycena s.s.) driven by repeated elements and novel gene families across ecological guilds.</title>
        <authorList>
            <consortium name="Lawrence Berkeley National Laboratory"/>
            <person name="Harder C.B."/>
            <person name="Miyauchi S."/>
            <person name="Viragh M."/>
            <person name="Kuo A."/>
            <person name="Thoen E."/>
            <person name="Andreopoulos B."/>
            <person name="Lu D."/>
            <person name="Skrede I."/>
            <person name="Drula E."/>
            <person name="Henrissat B."/>
            <person name="Morin E."/>
            <person name="Kohler A."/>
            <person name="Barry K."/>
            <person name="LaButti K."/>
            <person name="Morin E."/>
            <person name="Salamov A."/>
            <person name="Lipzen A."/>
            <person name="Mereny Z."/>
            <person name="Hegedus B."/>
            <person name="Baldrian P."/>
            <person name="Stursova M."/>
            <person name="Weitz H."/>
            <person name="Taylor A."/>
            <person name="Grigoriev I.V."/>
            <person name="Nagy L.G."/>
            <person name="Martin F."/>
            <person name="Kauserud H."/>
        </authorList>
    </citation>
    <scope>NUCLEOTIDE SEQUENCE</scope>
    <source>
        <strain evidence="3">9144</strain>
    </source>
</reference>
<evidence type="ECO:0000313" key="3">
    <source>
        <dbReference type="EMBL" id="KAJ7193234.1"/>
    </source>
</evidence>
<evidence type="ECO:0000259" key="2">
    <source>
        <dbReference type="Pfam" id="PF12776"/>
    </source>
</evidence>
<dbReference type="PANTHER" id="PTHR46929">
    <property type="entry name" value="EXPRESSED PROTEIN"/>
    <property type="match status" value="1"/>
</dbReference>
<feature type="region of interest" description="Disordered" evidence="1">
    <location>
        <begin position="147"/>
        <end position="252"/>
    </location>
</feature>
<dbReference type="InterPro" id="IPR024752">
    <property type="entry name" value="Myb/SANT-like_dom"/>
</dbReference>
<dbReference type="AlphaFoldDB" id="A0AAD6URH7"/>
<comment type="caution">
    <text evidence="3">The sequence shown here is derived from an EMBL/GenBank/DDBJ whole genome shotgun (WGS) entry which is preliminary data.</text>
</comment>
<proteinExistence type="predicted"/>
<protein>
    <recommendedName>
        <fullName evidence="2">Myb/SANT-like domain-containing protein</fullName>
    </recommendedName>
</protein>
<dbReference type="PANTHER" id="PTHR46929:SF3">
    <property type="entry name" value="MYB_SANT-LIKE DOMAIN-CONTAINING PROTEIN"/>
    <property type="match status" value="1"/>
</dbReference>
<dbReference type="Pfam" id="PF12776">
    <property type="entry name" value="Myb_DNA-bind_3"/>
    <property type="match status" value="1"/>
</dbReference>
<feature type="compositionally biased region" description="Polar residues" evidence="1">
    <location>
        <begin position="242"/>
        <end position="251"/>
    </location>
</feature>